<keyword evidence="2" id="KW-0677">Repeat</keyword>
<feature type="compositionally biased region" description="Basic and acidic residues" evidence="6">
    <location>
        <begin position="119"/>
        <end position="129"/>
    </location>
</feature>
<evidence type="ECO:0000256" key="2">
    <source>
        <dbReference type="ARBA" id="ARBA00022737"/>
    </source>
</evidence>
<dbReference type="InterPro" id="IPR000644">
    <property type="entry name" value="CBS_dom"/>
</dbReference>
<dbReference type="GO" id="GO:0016208">
    <property type="term" value="F:AMP binding"/>
    <property type="evidence" value="ECO:0007669"/>
    <property type="project" value="TreeGrafter"/>
</dbReference>
<dbReference type="PROSITE" id="PS51371">
    <property type="entry name" value="CBS"/>
    <property type="match status" value="1"/>
</dbReference>
<organism evidence="8 9">
    <name type="scientific">Pararge aegeria aegeria</name>
    <dbReference type="NCBI Taxonomy" id="348720"/>
    <lineage>
        <taxon>Eukaryota</taxon>
        <taxon>Metazoa</taxon>
        <taxon>Ecdysozoa</taxon>
        <taxon>Arthropoda</taxon>
        <taxon>Hexapoda</taxon>
        <taxon>Insecta</taxon>
        <taxon>Pterygota</taxon>
        <taxon>Neoptera</taxon>
        <taxon>Endopterygota</taxon>
        <taxon>Lepidoptera</taxon>
        <taxon>Glossata</taxon>
        <taxon>Ditrysia</taxon>
        <taxon>Papilionoidea</taxon>
        <taxon>Nymphalidae</taxon>
        <taxon>Satyrinae</taxon>
        <taxon>Satyrini</taxon>
        <taxon>Parargina</taxon>
        <taxon>Pararge</taxon>
    </lineage>
</organism>
<feature type="non-terminal residue" evidence="8">
    <location>
        <position position="1"/>
    </location>
</feature>
<feature type="domain" description="CBS" evidence="7">
    <location>
        <begin position="22"/>
        <end position="83"/>
    </location>
</feature>
<dbReference type="PANTHER" id="PTHR13780">
    <property type="entry name" value="AMP-ACTIVATED PROTEIN KINASE, GAMMA REGULATORY SUBUNIT"/>
    <property type="match status" value="1"/>
</dbReference>
<dbReference type="AlphaFoldDB" id="A0A8S4QWJ7"/>
<dbReference type="PANTHER" id="PTHR13780:SF35">
    <property type="entry name" value="LD22662P"/>
    <property type="match status" value="1"/>
</dbReference>
<keyword evidence="3 5" id="KW-0129">CBS domain</keyword>
<dbReference type="GO" id="GO:0005634">
    <property type="term" value="C:nucleus"/>
    <property type="evidence" value="ECO:0007669"/>
    <property type="project" value="TreeGrafter"/>
</dbReference>
<dbReference type="GO" id="GO:0031588">
    <property type="term" value="C:nucleotide-activated protein kinase complex"/>
    <property type="evidence" value="ECO:0007669"/>
    <property type="project" value="TreeGrafter"/>
</dbReference>
<dbReference type="OrthoDB" id="449052at2759"/>
<keyword evidence="9" id="KW-1185">Reference proteome</keyword>
<comment type="subunit">
    <text evidence="4">AMPK is a heterotrimer of an alpha catalytic subunit (PRKAA1 or PRKAA2), a beta (PRKAB1 or PRKAB2) and a gamma non-catalytic subunits (PRKAG1, PRKAG2 or PRKAG3). Interacts with FNIP1 and FNIP2.</text>
</comment>
<protein>
    <submittedName>
        <fullName evidence="8">Jg419 protein</fullName>
    </submittedName>
</protein>
<dbReference type="GO" id="GO:0005737">
    <property type="term" value="C:cytoplasm"/>
    <property type="evidence" value="ECO:0007669"/>
    <property type="project" value="TreeGrafter"/>
</dbReference>
<accession>A0A8S4QWJ7</accession>
<dbReference type="SUPFAM" id="SSF54631">
    <property type="entry name" value="CBS-domain pair"/>
    <property type="match status" value="1"/>
</dbReference>
<proteinExistence type="inferred from homology"/>
<evidence type="ECO:0000313" key="8">
    <source>
        <dbReference type="EMBL" id="CAH2217897.1"/>
    </source>
</evidence>
<evidence type="ECO:0000256" key="5">
    <source>
        <dbReference type="PROSITE-ProRule" id="PRU00703"/>
    </source>
</evidence>
<evidence type="ECO:0000313" key="9">
    <source>
        <dbReference type="Proteomes" id="UP000838756"/>
    </source>
</evidence>
<dbReference type="GO" id="GO:0019901">
    <property type="term" value="F:protein kinase binding"/>
    <property type="evidence" value="ECO:0007669"/>
    <property type="project" value="TreeGrafter"/>
</dbReference>
<dbReference type="EMBL" id="CAKXAJ010018750">
    <property type="protein sequence ID" value="CAH2217897.1"/>
    <property type="molecule type" value="Genomic_DNA"/>
</dbReference>
<evidence type="ECO:0000256" key="6">
    <source>
        <dbReference type="SAM" id="MobiDB-lite"/>
    </source>
</evidence>
<reference evidence="8" key="1">
    <citation type="submission" date="2022-03" db="EMBL/GenBank/DDBJ databases">
        <authorList>
            <person name="Lindestad O."/>
        </authorList>
    </citation>
    <scope>NUCLEOTIDE SEQUENCE</scope>
</reference>
<evidence type="ECO:0000256" key="3">
    <source>
        <dbReference type="ARBA" id="ARBA00023122"/>
    </source>
</evidence>
<dbReference type="InterPro" id="IPR046342">
    <property type="entry name" value="CBS_dom_sf"/>
</dbReference>
<dbReference type="InterPro" id="IPR050511">
    <property type="entry name" value="AMPK_gamma/SDS23_families"/>
</dbReference>
<comment type="caution">
    <text evidence="8">The sequence shown here is derived from an EMBL/GenBank/DDBJ whole genome shotgun (WGS) entry which is preliminary data.</text>
</comment>
<dbReference type="Pfam" id="PF00571">
    <property type="entry name" value="CBS"/>
    <property type="match status" value="1"/>
</dbReference>
<gene>
    <name evidence="8" type="primary">jg419</name>
    <name evidence="8" type="ORF">PAEG_LOCUS5774</name>
</gene>
<evidence type="ECO:0000256" key="1">
    <source>
        <dbReference type="ARBA" id="ARBA00006750"/>
    </source>
</evidence>
<dbReference type="SMART" id="SM00116">
    <property type="entry name" value="CBS"/>
    <property type="match status" value="1"/>
</dbReference>
<dbReference type="Proteomes" id="UP000838756">
    <property type="component" value="Unassembled WGS sequence"/>
</dbReference>
<dbReference type="Gene3D" id="3.10.580.10">
    <property type="entry name" value="CBS-domain"/>
    <property type="match status" value="1"/>
</dbReference>
<evidence type="ECO:0000256" key="4">
    <source>
        <dbReference type="ARBA" id="ARBA00025878"/>
    </source>
</evidence>
<feature type="region of interest" description="Disordered" evidence="6">
    <location>
        <begin position="83"/>
        <end position="129"/>
    </location>
</feature>
<evidence type="ECO:0000259" key="7">
    <source>
        <dbReference type="PROSITE" id="PS51371"/>
    </source>
</evidence>
<name>A0A8S4QWJ7_9NEOP</name>
<dbReference type="GO" id="GO:0019887">
    <property type="term" value="F:protein kinase regulator activity"/>
    <property type="evidence" value="ECO:0007669"/>
    <property type="project" value="TreeGrafter"/>
</dbReference>
<comment type="similarity">
    <text evidence="1">Belongs to the 5'-AMP-activated protein kinase gamma subunit family.</text>
</comment>
<sequence>NLAAEKTYNNLDVTLKKANEHRNEWFEGVQKCNLDETLYEVMERIVRAEVHRLVVVDEDDKVIGIISLSDLLMYLVLRPTGDCEGASLRNEHGPIEETDETSASEETGTVAEPTANDTEQSKDEDQCHE</sequence>